<dbReference type="InParanoid" id="A0A5C3PYF7"/>
<proteinExistence type="predicted"/>
<keyword evidence="3" id="KW-1185">Reference proteome</keyword>
<evidence type="ECO:0000313" key="2">
    <source>
        <dbReference type="EMBL" id="TFK93110.1"/>
    </source>
</evidence>
<reference evidence="2 3" key="1">
    <citation type="journal article" date="2019" name="Nat. Ecol. Evol.">
        <title>Megaphylogeny resolves global patterns of mushroom evolution.</title>
        <authorList>
            <person name="Varga T."/>
            <person name="Krizsan K."/>
            <person name="Foldi C."/>
            <person name="Dima B."/>
            <person name="Sanchez-Garcia M."/>
            <person name="Sanchez-Ramirez S."/>
            <person name="Szollosi G.J."/>
            <person name="Szarkandi J.G."/>
            <person name="Papp V."/>
            <person name="Albert L."/>
            <person name="Andreopoulos W."/>
            <person name="Angelini C."/>
            <person name="Antonin V."/>
            <person name="Barry K.W."/>
            <person name="Bougher N.L."/>
            <person name="Buchanan P."/>
            <person name="Buyck B."/>
            <person name="Bense V."/>
            <person name="Catcheside P."/>
            <person name="Chovatia M."/>
            <person name="Cooper J."/>
            <person name="Damon W."/>
            <person name="Desjardin D."/>
            <person name="Finy P."/>
            <person name="Geml J."/>
            <person name="Haridas S."/>
            <person name="Hughes K."/>
            <person name="Justo A."/>
            <person name="Karasinski D."/>
            <person name="Kautmanova I."/>
            <person name="Kiss B."/>
            <person name="Kocsube S."/>
            <person name="Kotiranta H."/>
            <person name="LaButti K.M."/>
            <person name="Lechner B.E."/>
            <person name="Liimatainen K."/>
            <person name="Lipzen A."/>
            <person name="Lukacs Z."/>
            <person name="Mihaltcheva S."/>
            <person name="Morgado L.N."/>
            <person name="Niskanen T."/>
            <person name="Noordeloos M.E."/>
            <person name="Ohm R.A."/>
            <person name="Ortiz-Santana B."/>
            <person name="Ovrebo C."/>
            <person name="Racz N."/>
            <person name="Riley R."/>
            <person name="Savchenko A."/>
            <person name="Shiryaev A."/>
            <person name="Soop K."/>
            <person name="Spirin V."/>
            <person name="Szebenyi C."/>
            <person name="Tomsovsky M."/>
            <person name="Tulloss R.E."/>
            <person name="Uehling J."/>
            <person name="Grigoriev I.V."/>
            <person name="Vagvolgyi C."/>
            <person name="Papp T."/>
            <person name="Martin F.M."/>
            <person name="Miettinen O."/>
            <person name="Hibbett D.S."/>
            <person name="Nagy L.G."/>
        </authorList>
    </citation>
    <scope>NUCLEOTIDE SEQUENCE [LARGE SCALE GENOMIC DNA]</scope>
    <source>
        <strain evidence="2 3">HHB13444</strain>
    </source>
</reference>
<sequence>MASYGMRAGYCRYEAERLREVRGRGQGPLFARQWRNSVRILNFCALTRTWTCTDARGRGSGRGRRGTRCITRSGLGRAFSPCKYSLSSSFSSSARVRHSGNAKRRREASSDEKVGWQRAPRGIVSSEHAWTIDTEWSEVQRTFQGSARPRMGRRSRSISMCVCRVVERGWGDAPVSTDDPLPGHDFNSFWGDGSSRALARFPS</sequence>
<accession>A0A5C3PYF7</accession>
<name>A0A5C3PYF7_9APHY</name>
<organism evidence="2 3">
    <name type="scientific">Polyporus arcularius HHB13444</name>
    <dbReference type="NCBI Taxonomy" id="1314778"/>
    <lineage>
        <taxon>Eukaryota</taxon>
        <taxon>Fungi</taxon>
        <taxon>Dikarya</taxon>
        <taxon>Basidiomycota</taxon>
        <taxon>Agaricomycotina</taxon>
        <taxon>Agaricomycetes</taxon>
        <taxon>Polyporales</taxon>
        <taxon>Polyporaceae</taxon>
        <taxon>Polyporus</taxon>
    </lineage>
</organism>
<evidence type="ECO:0000256" key="1">
    <source>
        <dbReference type="SAM" id="MobiDB-lite"/>
    </source>
</evidence>
<dbReference type="AlphaFoldDB" id="A0A5C3PYF7"/>
<feature type="region of interest" description="Disordered" evidence="1">
    <location>
        <begin position="95"/>
        <end position="115"/>
    </location>
</feature>
<protein>
    <submittedName>
        <fullName evidence="2">Uncharacterized protein</fullName>
    </submittedName>
</protein>
<evidence type="ECO:0000313" key="3">
    <source>
        <dbReference type="Proteomes" id="UP000308197"/>
    </source>
</evidence>
<feature type="compositionally biased region" description="Basic residues" evidence="1">
    <location>
        <begin position="95"/>
        <end position="106"/>
    </location>
</feature>
<dbReference type="Proteomes" id="UP000308197">
    <property type="component" value="Unassembled WGS sequence"/>
</dbReference>
<dbReference type="EMBL" id="ML210987">
    <property type="protein sequence ID" value="TFK93110.1"/>
    <property type="molecule type" value="Genomic_DNA"/>
</dbReference>
<gene>
    <name evidence="2" type="ORF">K466DRAFT_161452</name>
</gene>